<feature type="transmembrane region" description="Helical" evidence="1">
    <location>
        <begin position="168"/>
        <end position="191"/>
    </location>
</feature>
<evidence type="ECO:0000313" key="4">
    <source>
        <dbReference type="Proteomes" id="UP000706926"/>
    </source>
</evidence>
<evidence type="ECO:0000256" key="1">
    <source>
        <dbReference type="SAM" id="Phobius"/>
    </source>
</evidence>
<keyword evidence="1" id="KW-0472">Membrane</keyword>
<feature type="transmembrane region" description="Helical" evidence="1">
    <location>
        <begin position="7"/>
        <end position="27"/>
    </location>
</feature>
<accession>A0ABS4F9C1</accession>
<keyword evidence="1" id="KW-1133">Transmembrane helix</keyword>
<evidence type="ECO:0000259" key="2">
    <source>
        <dbReference type="Pfam" id="PF02517"/>
    </source>
</evidence>
<protein>
    <submittedName>
        <fullName evidence="3">Membrane protease YdiL (CAAX protease family)</fullName>
    </submittedName>
</protein>
<comment type="caution">
    <text evidence="3">The sequence shown here is derived from an EMBL/GenBank/DDBJ whole genome shotgun (WGS) entry which is preliminary data.</text>
</comment>
<dbReference type="GO" id="GO:0008233">
    <property type="term" value="F:peptidase activity"/>
    <property type="evidence" value="ECO:0007669"/>
    <property type="project" value="UniProtKB-KW"/>
</dbReference>
<feature type="transmembrane region" description="Helical" evidence="1">
    <location>
        <begin position="143"/>
        <end position="162"/>
    </location>
</feature>
<proteinExistence type="predicted"/>
<dbReference type="EMBL" id="JAGGKI010000004">
    <property type="protein sequence ID" value="MBP1892843.1"/>
    <property type="molecule type" value="Genomic_DNA"/>
</dbReference>
<sequence>MLHKKISGEWTACLLLMVITVITIIGAQMAAPGMAWLWGLGLILAGNALRNASEELGRAAITAACITFGYRMYSALGDYIKEWLADDMGLAVGLSRLSLIAFILPVAIFSCFQKSKPRYMAVGKWSNPIYFPWIMRGLYKEPIWRFILIFTAVTGAVFAFLIDWGQPGLIALIGYALLFASINAVLEELLWRGYILSRLTEDFGEIQGLVIAGAAFGFYHLHLGFPWIVCLLFSFFGMMMSGVAIRSQGLAPVITMHFVMNMWFVLSGMIL</sequence>
<feature type="transmembrane region" description="Helical" evidence="1">
    <location>
        <begin position="56"/>
        <end position="73"/>
    </location>
</feature>
<feature type="transmembrane region" description="Helical" evidence="1">
    <location>
        <begin position="225"/>
        <end position="243"/>
    </location>
</feature>
<keyword evidence="3" id="KW-0645">Protease</keyword>
<feature type="transmembrane region" description="Helical" evidence="1">
    <location>
        <begin position="33"/>
        <end position="49"/>
    </location>
</feature>
<dbReference type="GO" id="GO:0006508">
    <property type="term" value="P:proteolysis"/>
    <property type="evidence" value="ECO:0007669"/>
    <property type="project" value="UniProtKB-KW"/>
</dbReference>
<organism evidence="3 4">
    <name type="scientific">Paenibacillus lactis</name>
    <dbReference type="NCBI Taxonomy" id="228574"/>
    <lineage>
        <taxon>Bacteria</taxon>
        <taxon>Bacillati</taxon>
        <taxon>Bacillota</taxon>
        <taxon>Bacilli</taxon>
        <taxon>Bacillales</taxon>
        <taxon>Paenibacillaceae</taxon>
        <taxon>Paenibacillus</taxon>
    </lineage>
</organism>
<feature type="transmembrane region" description="Helical" evidence="1">
    <location>
        <begin position="250"/>
        <end position="270"/>
    </location>
</feature>
<evidence type="ECO:0000313" key="3">
    <source>
        <dbReference type="EMBL" id="MBP1892843.1"/>
    </source>
</evidence>
<dbReference type="RefSeq" id="WP_007129874.1">
    <property type="nucleotide sequence ID" value="NZ_CP139098.1"/>
</dbReference>
<keyword evidence="3" id="KW-0378">Hydrolase</keyword>
<name>A0ABS4F9C1_9BACL</name>
<reference evidence="3 4" key="1">
    <citation type="submission" date="2021-03" db="EMBL/GenBank/DDBJ databases">
        <title>Genomic Encyclopedia of Type Strains, Phase IV (KMG-IV): sequencing the most valuable type-strain genomes for metagenomic binning, comparative biology and taxonomic classification.</title>
        <authorList>
            <person name="Goeker M."/>
        </authorList>
    </citation>
    <scope>NUCLEOTIDE SEQUENCE [LARGE SCALE GENOMIC DNA]</scope>
    <source>
        <strain evidence="3 4">DSM 15596</strain>
    </source>
</reference>
<keyword evidence="4" id="KW-1185">Reference proteome</keyword>
<feature type="transmembrane region" description="Helical" evidence="1">
    <location>
        <begin position="93"/>
        <end position="112"/>
    </location>
</feature>
<dbReference type="Pfam" id="PF02517">
    <property type="entry name" value="Rce1-like"/>
    <property type="match status" value="1"/>
</dbReference>
<gene>
    <name evidence="3" type="ORF">J2Z18_001945</name>
</gene>
<keyword evidence="1" id="KW-0812">Transmembrane</keyword>
<dbReference type="GeneID" id="95403964"/>
<dbReference type="InterPro" id="IPR003675">
    <property type="entry name" value="Rce1/LyrA-like_dom"/>
</dbReference>
<feature type="domain" description="CAAX prenyl protease 2/Lysostaphin resistance protein A-like" evidence="2">
    <location>
        <begin position="173"/>
        <end position="262"/>
    </location>
</feature>
<dbReference type="Proteomes" id="UP000706926">
    <property type="component" value="Unassembled WGS sequence"/>
</dbReference>